<keyword evidence="2 7" id="KW-0699">rRNA-binding</keyword>
<comment type="subunit">
    <text evidence="7">Part of the 30S ribosomal subunit. Contacts protein S5. The interaction surface between S4 and S5 is involved in control of translational fidelity.</text>
</comment>
<evidence type="ECO:0000256" key="1">
    <source>
        <dbReference type="ARBA" id="ARBA00007465"/>
    </source>
</evidence>
<feature type="domain" description="RNA-binding S4" evidence="9">
    <location>
        <begin position="98"/>
        <end position="160"/>
    </location>
</feature>
<dbReference type="SMART" id="SM00363">
    <property type="entry name" value="S4"/>
    <property type="match status" value="1"/>
</dbReference>
<dbReference type="Pfam" id="PF01479">
    <property type="entry name" value="S4"/>
    <property type="match status" value="1"/>
</dbReference>
<keyword evidence="4 7" id="KW-0689">Ribosomal protein</keyword>
<dbReference type="InterPro" id="IPR036986">
    <property type="entry name" value="S4_RNA-bd_sf"/>
</dbReference>
<comment type="similarity">
    <text evidence="1 7 8">Belongs to the universal ribosomal protein uS4 family.</text>
</comment>
<feature type="domain" description="Small ribosomal subunit protein uS4 N-terminal" evidence="10">
    <location>
        <begin position="3"/>
        <end position="97"/>
    </location>
</feature>
<dbReference type="HAMAP" id="MF_01306_B">
    <property type="entry name" value="Ribosomal_uS4_B"/>
    <property type="match status" value="1"/>
</dbReference>
<sequence length="208" mass="23684">MARDTGPQCRLCRREGMELFLKGERCLSGKCAIKKRNYAPGQHGQRRPKLSEYGIQLREKQKAKRIFGVLEKQFRNYFLTADSMKGVTGENLLVLLARRLDNAIVSLGFASSHNQARQLIVHGHILVNMKKVDTPSYSVKMGDVISIKEKSKNLVIIQSCLDRVELRGVPRWLSIEKESMKGEIVGFPTRDDITLPIQEKLIVELYSK</sequence>
<evidence type="ECO:0000256" key="7">
    <source>
        <dbReference type="HAMAP-Rule" id="MF_01306"/>
    </source>
</evidence>
<dbReference type="GO" id="GO:0006412">
    <property type="term" value="P:translation"/>
    <property type="evidence" value="ECO:0007669"/>
    <property type="project" value="UniProtKB-UniRule"/>
</dbReference>
<dbReference type="PROSITE" id="PS50889">
    <property type="entry name" value="S4"/>
    <property type="match status" value="1"/>
</dbReference>
<evidence type="ECO:0000256" key="2">
    <source>
        <dbReference type="ARBA" id="ARBA00022730"/>
    </source>
</evidence>
<dbReference type="InterPro" id="IPR001912">
    <property type="entry name" value="Ribosomal_uS4_N"/>
</dbReference>
<dbReference type="InterPro" id="IPR022801">
    <property type="entry name" value="Ribosomal_uS4"/>
</dbReference>
<comment type="caution">
    <text evidence="11">The sequence shown here is derived from an EMBL/GenBank/DDBJ whole genome shotgun (WGS) entry which is preliminary data.</text>
</comment>
<dbReference type="InterPro" id="IPR005709">
    <property type="entry name" value="Ribosomal_uS4_bac-type"/>
</dbReference>
<organism evidence="11 12">
    <name type="scientific">Tectimicrobiota bacterium</name>
    <dbReference type="NCBI Taxonomy" id="2528274"/>
    <lineage>
        <taxon>Bacteria</taxon>
        <taxon>Pseudomonadati</taxon>
        <taxon>Nitrospinota/Tectimicrobiota group</taxon>
        <taxon>Candidatus Tectimicrobiota</taxon>
    </lineage>
</organism>
<dbReference type="GO" id="GO:0015935">
    <property type="term" value="C:small ribosomal subunit"/>
    <property type="evidence" value="ECO:0007669"/>
    <property type="project" value="InterPro"/>
</dbReference>
<gene>
    <name evidence="7 11" type="primary">rpsD</name>
    <name evidence="11" type="ORF">HY730_04930</name>
</gene>
<dbReference type="GO" id="GO:0003735">
    <property type="term" value="F:structural constituent of ribosome"/>
    <property type="evidence" value="ECO:0007669"/>
    <property type="project" value="InterPro"/>
</dbReference>
<evidence type="ECO:0000313" key="12">
    <source>
        <dbReference type="Proteomes" id="UP000772181"/>
    </source>
</evidence>
<evidence type="ECO:0000256" key="4">
    <source>
        <dbReference type="ARBA" id="ARBA00022980"/>
    </source>
</evidence>
<dbReference type="NCBIfam" id="NF003717">
    <property type="entry name" value="PRK05327.1"/>
    <property type="match status" value="1"/>
</dbReference>
<keyword evidence="5 7" id="KW-0687">Ribonucleoprotein</keyword>
<dbReference type="PANTHER" id="PTHR11831">
    <property type="entry name" value="30S 40S RIBOSOMAL PROTEIN"/>
    <property type="match status" value="1"/>
</dbReference>
<comment type="function">
    <text evidence="7">With S5 and S12 plays an important role in translational accuracy.</text>
</comment>
<dbReference type="SMART" id="SM01390">
    <property type="entry name" value="Ribosomal_S4"/>
    <property type="match status" value="1"/>
</dbReference>
<dbReference type="CDD" id="cd00165">
    <property type="entry name" value="S4"/>
    <property type="match status" value="1"/>
</dbReference>
<dbReference type="AlphaFoldDB" id="A0A933LQ17"/>
<keyword evidence="3 7" id="KW-0694">RNA-binding</keyword>
<reference evidence="11" key="1">
    <citation type="submission" date="2020-07" db="EMBL/GenBank/DDBJ databases">
        <title>Huge and variable diversity of episymbiotic CPR bacteria and DPANN archaea in groundwater ecosystems.</title>
        <authorList>
            <person name="He C.Y."/>
            <person name="Keren R."/>
            <person name="Whittaker M."/>
            <person name="Farag I.F."/>
            <person name="Doudna J."/>
            <person name="Cate J.H.D."/>
            <person name="Banfield J.F."/>
        </authorList>
    </citation>
    <scope>NUCLEOTIDE SEQUENCE</scope>
    <source>
        <strain evidence="11">NC_groundwater_1482_Ag_S-0.65um_47_24</strain>
    </source>
</reference>
<protein>
    <recommendedName>
        <fullName evidence="6 7">Small ribosomal subunit protein uS4</fullName>
    </recommendedName>
</protein>
<dbReference type="InterPro" id="IPR002942">
    <property type="entry name" value="S4_RNA-bd"/>
</dbReference>
<evidence type="ECO:0000313" key="11">
    <source>
        <dbReference type="EMBL" id="MBI4595708.1"/>
    </source>
</evidence>
<evidence type="ECO:0000256" key="3">
    <source>
        <dbReference type="ARBA" id="ARBA00022884"/>
    </source>
</evidence>
<dbReference type="PROSITE" id="PS00632">
    <property type="entry name" value="RIBOSOMAL_S4"/>
    <property type="match status" value="1"/>
</dbReference>
<accession>A0A933LQ17</accession>
<dbReference type="NCBIfam" id="TIGR01017">
    <property type="entry name" value="rpsD_bact"/>
    <property type="match status" value="1"/>
</dbReference>
<dbReference type="PANTHER" id="PTHR11831:SF4">
    <property type="entry name" value="SMALL RIBOSOMAL SUBUNIT PROTEIN US4M"/>
    <property type="match status" value="1"/>
</dbReference>
<dbReference type="FunFam" id="3.10.290.10:FF:000001">
    <property type="entry name" value="30S ribosomal protein S4"/>
    <property type="match status" value="1"/>
</dbReference>
<dbReference type="GO" id="GO:0042274">
    <property type="term" value="P:ribosomal small subunit biogenesis"/>
    <property type="evidence" value="ECO:0007669"/>
    <property type="project" value="TreeGrafter"/>
</dbReference>
<dbReference type="FunFam" id="1.10.1050.10:FF:000001">
    <property type="entry name" value="30S ribosomal protein S4"/>
    <property type="match status" value="1"/>
</dbReference>
<dbReference type="Proteomes" id="UP000772181">
    <property type="component" value="Unassembled WGS sequence"/>
</dbReference>
<dbReference type="Gene3D" id="3.10.290.10">
    <property type="entry name" value="RNA-binding S4 domain"/>
    <property type="match status" value="1"/>
</dbReference>
<evidence type="ECO:0000256" key="8">
    <source>
        <dbReference type="RuleBase" id="RU003699"/>
    </source>
</evidence>
<comment type="function">
    <text evidence="7">One of the primary rRNA binding proteins, it binds directly to 16S rRNA where it nucleates assembly of the body of the 30S subunit.</text>
</comment>
<dbReference type="EMBL" id="JACQWF010000226">
    <property type="protein sequence ID" value="MBI4595708.1"/>
    <property type="molecule type" value="Genomic_DNA"/>
</dbReference>
<proteinExistence type="inferred from homology"/>
<dbReference type="InterPro" id="IPR018079">
    <property type="entry name" value="Ribosomal_uS4_CS"/>
</dbReference>
<evidence type="ECO:0000256" key="6">
    <source>
        <dbReference type="ARBA" id="ARBA00035254"/>
    </source>
</evidence>
<dbReference type="Pfam" id="PF00163">
    <property type="entry name" value="Ribosomal_S4"/>
    <property type="match status" value="1"/>
</dbReference>
<evidence type="ECO:0000259" key="9">
    <source>
        <dbReference type="SMART" id="SM00363"/>
    </source>
</evidence>
<evidence type="ECO:0000259" key="10">
    <source>
        <dbReference type="SMART" id="SM01390"/>
    </source>
</evidence>
<dbReference type="GO" id="GO:0019843">
    <property type="term" value="F:rRNA binding"/>
    <property type="evidence" value="ECO:0007669"/>
    <property type="project" value="UniProtKB-UniRule"/>
</dbReference>
<dbReference type="SUPFAM" id="SSF55174">
    <property type="entry name" value="Alpha-L RNA-binding motif"/>
    <property type="match status" value="1"/>
</dbReference>
<name>A0A933LQ17_UNCTE</name>
<dbReference type="Gene3D" id="1.10.1050.10">
    <property type="entry name" value="Ribosomal Protein S4 Delta 41, Chain A, domain 1"/>
    <property type="match status" value="1"/>
</dbReference>
<evidence type="ECO:0000256" key="5">
    <source>
        <dbReference type="ARBA" id="ARBA00023274"/>
    </source>
</evidence>